<keyword evidence="2" id="KW-1185">Reference proteome</keyword>
<evidence type="ECO:0000313" key="2">
    <source>
        <dbReference type="Proteomes" id="UP001227268"/>
    </source>
</evidence>
<reference evidence="1" key="1">
    <citation type="submission" date="2023-04" db="EMBL/GenBank/DDBJ databases">
        <title>Draft Genome sequencing of Naganishia species isolated from polar environments using Oxford Nanopore Technology.</title>
        <authorList>
            <person name="Leo P."/>
            <person name="Venkateswaran K."/>
        </authorList>
    </citation>
    <scope>NUCLEOTIDE SEQUENCE</scope>
    <source>
        <strain evidence="1">MNA-CCFEE 5423</strain>
    </source>
</reference>
<comment type="caution">
    <text evidence="1">The sequence shown here is derived from an EMBL/GenBank/DDBJ whole genome shotgun (WGS) entry which is preliminary data.</text>
</comment>
<organism evidence="1 2">
    <name type="scientific">Naganishia friedmannii</name>
    <dbReference type="NCBI Taxonomy" id="89922"/>
    <lineage>
        <taxon>Eukaryota</taxon>
        <taxon>Fungi</taxon>
        <taxon>Dikarya</taxon>
        <taxon>Basidiomycota</taxon>
        <taxon>Agaricomycotina</taxon>
        <taxon>Tremellomycetes</taxon>
        <taxon>Filobasidiales</taxon>
        <taxon>Filobasidiaceae</taxon>
        <taxon>Naganishia</taxon>
    </lineage>
</organism>
<name>A0ACC2VPC0_9TREE</name>
<evidence type="ECO:0000313" key="1">
    <source>
        <dbReference type="EMBL" id="KAJ9100481.1"/>
    </source>
</evidence>
<dbReference type="Proteomes" id="UP001227268">
    <property type="component" value="Unassembled WGS sequence"/>
</dbReference>
<protein>
    <submittedName>
        <fullName evidence="1">Uncharacterized protein</fullName>
    </submittedName>
</protein>
<gene>
    <name evidence="1" type="ORF">QFC21_003520</name>
</gene>
<dbReference type="EMBL" id="JASBWT010000011">
    <property type="protein sequence ID" value="KAJ9100481.1"/>
    <property type="molecule type" value="Genomic_DNA"/>
</dbReference>
<accession>A0ACC2VPC0</accession>
<sequence>MIQNDHAFGSVAISQQCEREEDEADSLFGSDHDDELPLKDDTQRPLSLQHQAATSITPPIPGLYVFPKLLPQDTASKLMQEIAKSDIFCAGERNQAMLFTSADCTASSSLPPYLEDLTGTLESLIAPYLPASTTGLLFHPRPETATSRQIILNLYKPGEGITPHIDLPGRYADGIIGVCLGSGCVMDFEDREEAETEEGERHKGPRKYSVYMPARTVYCLTDEARWSWAHGIPSRDRDVVMDADGKVATILRDVRISVTLRWMKPGAEVLR</sequence>
<proteinExistence type="predicted"/>